<dbReference type="CDD" id="cd09078">
    <property type="entry name" value="nSMase"/>
    <property type="match status" value="1"/>
</dbReference>
<name>A0A5S3V9V5_9GAMM</name>
<dbReference type="InterPro" id="IPR017766">
    <property type="entry name" value="Sphingomyelinase/PLipase_C"/>
</dbReference>
<sequence length="449" mass="51077">MITLKQCRVIGLVIVGVLSGLLSGQALAESYVYLTNNTMETLTLNTQQTGHDNIRHGDQWQQLAAEVPPLGTVKFLRFNRDQGIKWGKEYIFTTSVNGASQPVYLKQRLLGTMTFSKMWLSGQDEPWHYDRDIHRVPLDNQQQTLAFKSSSARASGDDIHYVIHDTFNKSEKSQYSNELNVLTYNTWALLPPLASKNTGDRLDTIAEYMTHYDVVVFQEVFDPILTAKFRAKVAQTYPYMTQIPWQVGKILTGGSFIASRWPIEAQDAVVYDACRADGCLAGKGMNYAKIRKGSNAYHIFGTHTHAYTSEQDVAVRFAQLAQLKRFVENKQIPYEEPVIMAGDFNVDKINYPQEHLAFLTLLNATEPEATGTYPYSYAGPVNIYADEAFNEYLDYVLYSNDHLAPYTSENNMLTPRSIDSQHWQSWDLSDHYPVEGRFAFPLAPEYMPY</sequence>
<keyword evidence="4" id="KW-0255">Endonuclease</keyword>
<dbReference type="PANTHER" id="PTHR16320">
    <property type="entry name" value="SPHINGOMYELINASE FAMILY MEMBER"/>
    <property type="match status" value="1"/>
</dbReference>
<dbReference type="AlphaFoldDB" id="A0A5S3V9V5"/>
<keyword evidence="4" id="KW-0540">Nuclease</keyword>
<reference evidence="4 5" key="1">
    <citation type="submission" date="2018-01" db="EMBL/GenBank/DDBJ databases">
        <authorList>
            <person name="Paulsen S."/>
            <person name="Gram L.K."/>
        </authorList>
    </citation>
    <scope>NUCLEOTIDE SEQUENCE [LARGE SCALE GENOMIC DNA]</scope>
    <source>
        <strain evidence="4 5">S3790</strain>
    </source>
</reference>
<reference evidence="5" key="2">
    <citation type="submission" date="2019-06" db="EMBL/GenBank/DDBJ databases">
        <title>Co-occurence of chitin degradation, pigmentation and bioactivity in marine Pseudoalteromonas.</title>
        <authorList>
            <person name="Sonnenschein E.C."/>
            <person name="Bech P.K."/>
        </authorList>
    </citation>
    <scope>NUCLEOTIDE SEQUENCE [LARGE SCALE GENOMIC DNA]</scope>
    <source>
        <strain evidence="5">S3790</strain>
    </source>
</reference>
<dbReference type="InterPro" id="IPR036691">
    <property type="entry name" value="Endo/exonu/phosph_ase_sf"/>
</dbReference>
<accession>A0A5S3V9V5</accession>
<organism evidence="4 5">
    <name type="scientific">Pseudoalteromonas aurantia</name>
    <dbReference type="NCBI Taxonomy" id="43654"/>
    <lineage>
        <taxon>Bacteria</taxon>
        <taxon>Pseudomonadati</taxon>
        <taxon>Pseudomonadota</taxon>
        <taxon>Gammaproteobacteria</taxon>
        <taxon>Alteromonadales</taxon>
        <taxon>Pseudoalteromonadaceae</taxon>
        <taxon>Pseudoalteromonas</taxon>
    </lineage>
</organism>
<protein>
    <submittedName>
        <fullName evidence="4">Endonuclease</fullName>
    </submittedName>
</protein>
<keyword evidence="1" id="KW-0732">Signal</keyword>
<dbReference type="Pfam" id="PF03372">
    <property type="entry name" value="Exo_endo_phos"/>
    <property type="match status" value="1"/>
</dbReference>
<dbReference type="OrthoDB" id="338539at2"/>
<gene>
    <name evidence="4" type="ORF">CWC19_08005</name>
</gene>
<dbReference type="PANTHER" id="PTHR16320:SF23">
    <property type="entry name" value="SPHINGOMYELINASE C 1"/>
    <property type="match status" value="1"/>
</dbReference>
<dbReference type="Gene3D" id="3.60.10.10">
    <property type="entry name" value="Endonuclease/exonuclease/phosphatase"/>
    <property type="match status" value="1"/>
</dbReference>
<dbReference type="SUPFAM" id="SSF56219">
    <property type="entry name" value="DNase I-like"/>
    <property type="match status" value="1"/>
</dbReference>
<evidence type="ECO:0000256" key="1">
    <source>
        <dbReference type="ARBA" id="ARBA00022729"/>
    </source>
</evidence>
<dbReference type="RefSeq" id="WP_138591392.1">
    <property type="nucleotide sequence ID" value="NZ_PNBX01000030.1"/>
</dbReference>
<dbReference type="InterPro" id="IPR038772">
    <property type="entry name" value="Sph/SMPD2-like"/>
</dbReference>
<evidence type="ECO:0000313" key="4">
    <source>
        <dbReference type="EMBL" id="TMO68703.1"/>
    </source>
</evidence>
<evidence type="ECO:0000256" key="2">
    <source>
        <dbReference type="ARBA" id="ARBA00022801"/>
    </source>
</evidence>
<dbReference type="EMBL" id="PNBX01000030">
    <property type="protein sequence ID" value="TMO68703.1"/>
    <property type="molecule type" value="Genomic_DNA"/>
</dbReference>
<comment type="caution">
    <text evidence="4">The sequence shown here is derived from an EMBL/GenBank/DDBJ whole genome shotgun (WGS) entry which is preliminary data.</text>
</comment>
<dbReference type="GO" id="GO:0004519">
    <property type="term" value="F:endonuclease activity"/>
    <property type="evidence" value="ECO:0007669"/>
    <property type="project" value="UniProtKB-KW"/>
</dbReference>
<dbReference type="InterPro" id="IPR005135">
    <property type="entry name" value="Endo/exonuclease/phosphatase"/>
</dbReference>
<dbReference type="GO" id="GO:0005576">
    <property type="term" value="C:extracellular region"/>
    <property type="evidence" value="ECO:0007669"/>
    <property type="project" value="InterPro"/>
</dbReference>
<evidence type="ECO:0000313" key="5">
    <source>
        <dbReference type="Proteomes" id="UP000307217"/>
    </source>
</evidence>
<dbReference type="Proteomes" id="UP000307217">
    <property type="component" value="Unassembled WGS sequence"/>
</dbReference>
<keyword evidence="2" id="KW-0378">Hydrolase</keyword>
<evidence type="ECO:0000259" key="3">
    <source>
        <dbReference type="Pfam" id="PF03372"/>
    </source>
</evidence>
<feature type="domain" description="Endonuclease/exonuclease/phosphatase" evidence="3">
    <location>
        <begin position="182"/>
        <end position="431"/>
    </location>
</feature>
<proteinExistence type="predicted"/>
<dbReference type="GO" id="GO:0004767">
    <property type="term" value="F:sphingomyelin phosphodiesterase activity"/>
    <property type="evidence" value="ECO:0007669"/>
    <property type="project" value="InterPro"/>
</dbReference>